<sequence>MRYTADGNILLAGQSAPAPGFDSRLRMLLVNQNGDSLNTLMYAYPNGFLRANGAFEDRLLALRGGGFTMLAELDTVGATYSMVLKVNRRLQPQWQFTYRARPLFGFPRRMFFAGACELQDSSVLVLTSNLQGSPNNNPYYLLRLNGTTGQLLNTYQFISTICSQFQANKLLPDGDSAVYVLGTCLGKTYAAHISLRGLPTVVTAASNPVAPAATHVALDAIYPNPADEFATLSYRCPAGLMGPGTLRIRDVLGREAYRAAVAASAAGTVRLPTAGLAQGLYVCELSWPSQPPATRKLLVQH</sequence>
<evidence type="ECO:0000313" key="2">
    <source>
        <dbReference type="Proteomes" id="UP000664369"/>
    </source>
</evidence>
<organism evidence="1 2">
    <name type="scientific">Hymenobacter negativus</name>
    <dbReference type="NCBI Taxonomy" id="2795026"/>
    <lineage>
        <taxon>Bacteria</taxon>
        <taxon>Pseudomonadati</taxon>
        <taxon>Bacteroidota</taxon>
        <taxon>Cytophagia</taxon>
        <taxon>Cytophagales</taxon>
        <taxon>Hymenobacteraceae</taxon>
        <taxon>Hymenobacter</taxon>
    </lineage>
</organism>
<name>A0ABS3QLQ8_9BACT</name>
<reference evidence="1 2" key="1">
    <citation type="submission" date="2021-03" db="EMBL/GenBank/DDBJ databases">
        <authorList>
            <person name="Kim M.K."/>
        </authorList>
    </citation>
    <scope>NUCLEOTIDE SEQUENCE [LARGE SCALE GENOMIC DNA]</scope>
    <source>
        <strain evidence="1 2">BT442</strain>
    </source>
</reference>
<proteinExistence type="predicted"/>
<comment type="caution">
    <text evidence="1">The sequence shown here is derived from an EMBL/GenBank/DDBJ whole genome shotgun (WGS) entry which is preliminary data.</text>
</comment>
<protein>
    <submittedName>
        <fullName evidence="1">T9SS type A sorting domain-containing protein</fullName>
    </submittedName>
</protein>
<dbReference type="EMBL" id="JAGETZ010000014">
    <property type="protein sequence ID" value="MBO2012021.1"/>
    <property type="molecule type" value="Genomic_DNA"/>
</dbReference>
<accession>A0ABS3QLQ8</accession>
<gene>
    <name evidence="1" type="ORF">J4E00_23345</name>
</gene>
<evidence type="ECO:0000313" key="1">
    <source>
        <dbReference type="EMBL" id="MBO2012021.1"/>
    </source>
</evidence>
<dbReference type="Proteomes" id="UP000664369">
    <property type="component" value="Unassembled WGS sequence"/>
</dbReference>
<keyword evidence="2" id="KW-1185">Reference proteome</keyword>